<reference evidence="7 8" key="1">
    <citation type="submission" date="2016-10" db="EMBL/GenBank/DDBJ databases">
        <title>Complete Genome Sequence of Acetogen Clostridium formicoaceticum ATCC 27076.</title>
        <authorList>
            <person name="Bao T."/>
            <person name="Cheng C."/>
            <person name="Zhao J."/>
            <person name="Yang S.-T."/>
            <person name="Wang J."/>
            <person name="Wang M."/>
        </authorList>
    </citation>
    <scope>NUCLEOTIDE SEQUENCE [LARGE SCALE GENOMIC DNA]</scope>
    <source>
        <strain evidence="7 8">ATCC 27076</strain>
    </source>
</reference>
<dbReference type="InterPro" id="IPR003115">
    <property type="entry name" value="ParB_N"/>
</dbReference>
<feature type="domain" description="ParB-like N-terminal" evidence="6">
    <location>
        <begin position="2"/>
        <end position="91"/>
    </location>
</feature>
<name>A0ABM6EZ48_9CLOT</name>
<evidence type="ECO:0000256" key="1">
    <source>
        <dbReference type="ARBA" id="ARBA00006594"/>
    </source>
</evidence>
<dbReference type="GO" id="GO:0032259">
    <property type="term" value="P:methylation"/>
    <property type="evidence" value="ECO:0007669"/>
    <property type="project" value="UniProtKB-KW"/>
</dbReference>
<keyword evidence="3" id="KW-0808">Transferase</keyword>
<keyword evidence="4" id="KW-0949">S-adenosyl-L-methionine</keyword>
<evidence type="ECO:0000256" key="3">
    <source>
        <dbReference type="ARBA" id="ARBA00022679"/>
    </source>
</evidence>
<dbReference type="Pfam" id="PF01555">
    <property type="entry name" value="N6_N4_Mtase"/>
    <property type="match status" value="1"/>
</dbReference>
<dbReference type="InterPro" id="IPR036086">
    <property type="entry name" value="ParB/Sulfiredoxin_sf"/>
</dbReference>
<dbReference type="InterPro" id="IPR002052">
    <property type="entry name" value="DNA_methylase_N6_adenine_CS"/>
</dbReference>
<protein>
    <submittedName>
        <fullName evidence="7">DNA modification methylase</fullName>
    </submittedName>
</protein>
<sequence>MQQIDIEKLNPAKYNPRVDLKPGDPEYEKLKRSIKEFGYVEPIVWNSRTGNVVGGHQRLKILQEEGYKKVNVSVVDLSDSKEKALNIALNKISGDWNEEKLSQIFKNLQEDINIDVELTGFEIEEINDIVANFDTTETQEDDFELEEELEKEEVSITQPGDLWVLGRHRLLCGDSTKKENVVKLMDEKQADLLLTDPPYNVNYESDSGMKIENDNLGNDDFYNLLLGSFTNMHSIAKEGAPIYVFHADTEGYNFRKAFTGAGFKLSQGLIWVKHSLTIGRQDYQWRHESILYGWKEGAGHKWYGKRDKNTVLESDIDLESLNKTELIELLERLLDETPETTIRFDRPTKNDLHPTMKPIGLIGYLLKNSSVEGNLVVDLFGGSGSTLIASEQMNRICYTMDMDPRYCDAIVKRYIQATGDDRVQVIRKGQAIPYEEIA</sequence>
<organism evidence="7 8">
    <name type="scientific">Clostridium formicaceticum</name>
    <dbReference type="NCBI Taxonomy" id="1497"/>
    <lineage>
        <taxon>Bacteria</taxon>
        <taxon>Bacillati</taxon>
        <taxon>Bacillota</taxon>
        <taxon>Clostridia</taxon>
        <taxon>Eubacteriales</taxon>
        <taxon>Clostridiaceae</taxon>
        <taxon>Clostridium</taxon>
    </lineage>
</organism>
<dbReference type="PROSITE" id="PS00092">
    <property type="entry name" value="N6_MTASE"/>
    <property type="match status" value="1"/>
</dbReference>
<evidence type="ECO:0000256" key="5">
    <source>
        <dbReference type="ARBA" id="ARBA00022747"/>
    </source>
</evidence>
<evidence type="ECO:0000256" key="2">
    <source>
        <dbReference type="ARBA" id="ARBA00022603"/>
    </source>
</evidence>
<dbReference type="InterPro" id="IPR002295">
    <property type="entry name" value="N4/N6-MTase_EcoPI_Mod-like"/>
</dbReference>
<accession>A0ABM6EZ48</accession>
<dbReference type="EMBL" id="CP017603">
    <property type="protein sequence ID" value="AOY78413.1"/>
    <property type="molecule type" value="Genomic_DNA"/>
</dbReference>
<dbReference type="PIRSF" id="PIRSF036758">
    <property type="entry name" value="Aden_M_ParB"/>
    <property type="match status" value="1"/>
</dbReference>
<dbReference type="SUPFAM" id="SSF53335">
    <property type="entry name" value="S-adenosyl-L-methionine-dependent methyltransferases"/>
    <property type="match status" value="1"/>
</dbReference>
<evidence type="ECO:0000313" key="7">
    <source>
        <dbReference type="EMBL" id="AOY78413.1"/>
    </source>
</evidence>
<keyword evidence="2 7" id="KW-0489">Methyltransferase</keyword>
<dbReference type="Pfam" id="PF02195">
    <property type="entry name" value="ParB_N"/>
    <property type="match status" value="1"/>
</dbReference>
<dbReference type="SUPFAM" id="SSF110849">
    <property type="entry name" value="ParB/Sulfiredoxin"/>
    <property type="match status" value="1"/>
</dbReference>
<dbReference type="Gene3D" id="3.90.1530.10">
    <property type="entry name" value="Conserved hypothetical protein from pyrococcus furiosus pfu- 392566-001, ParB domain"/>
    <property type="match status" value="1"/>
</dbReference>
<dbReference type="Gene3D" id="3.40.50.150">
    <property type="entry name" value="Vaccinia Virus protein VP39"/>
    <property type="match status" value="1"/>
</dbReference>
<dbReference type="InterPro" id="IPR029063">
    <property type="entry name" value="SAM-dependent_MTases_sf"/>
</dbReference>
<evidence type="ECO:0000259" key="6">
    <source>
        <dbReference type="SMART" id="SM00470"/>
    </source>
</evidence>
<dbReference type="Proteomes" id="UP000177894">
    <property type="component" value="Chromosome"/>
</dbReference>
<dbReference type="GO" id="GO:0008168">
    <property type="term" value="F:methyltransferase activity"/>
    <property type="evidence" value="ECO:0007669"/>
    <property type="project" value="UniProtKB-KW"/>
</dbReference>
<evidence type="ECO:0000313" key="8">
    <source>
        <dbReference type="Proteomes" id="UP000177894"/>
    </source>
</evidence>
<proteinExistence type="inferred from homology"/>
<evidence type="ECO:0000256" key="4">
    <source>
        <dbReference type="ARBA" id="ARBA00022691"/>
    </source>
</evidence>
<keyword evidence="5" id="KW-0680">Restriction system</keyword>
<keyword evidence="8" id="KW-1185">Reference proteome</keyword>
<dbReference type="PRINTS" id="PR00506">
    <property type="entry name" value="D21N6MTFRASE"/>
</dbReference>
<gene>
    <name evidence="7" type="ORF">BJL90_15920</name>
</gene>
<dbReference type="CDD" id="cd16401">
    <property type="entry name" value="ParB_N_like_MT"/>
    <property type="match status" value="1"/>
</dbReference>
<comment type="similarity">
    <text evidence="1">Belongs to the N(4)/N(6)-methyltransferase family.</text>
</comment>
<dbReference type="InterPro" id="IPR015840">
    <property type="entry name" value="DNA_MeTrfase_ParB"/>
</dbReference>
<dbReference type="InterPro" id="IPR002941">
    <property type="entry name" value="DNA_methylase_N4/N6"/>
</dbReference>
<dbReference type="SMART" id="SM00470">
    <property type="entry name" value="ParB"/>
    <property type="match status" value="1"/>
</dbReference>